<feature type="compositionally biased region" description="Basic residues" evidence="1">
    <location>
        <begin position="78"/>
        <end position="95"/>
    </location>
</feature>
<dbReference type="AlphaFoldDB" id="A0A6C0EJT4"/>
<evidence type="ECO:0000256" key="2">
    <source>
        <dbReference type="SAM" id="Phobius"/>
    </source>
</evidence>
<reference evidence="3" key="1">
    <citation type="journal article" date="2020" name="Nature">
        <title>Giant virus diversity and host interactions through global metagenomics.</title>
        <authorList>
            <person name="Schulz F."/>
            <person name="Roux S."/>
            <person name="Paez-Espino D."/>
            <person name="Jungbluth S."/>
            <person name="Walsh D.A."/>
            <person name="Denef V.J."/>
            <person name="McMahon K.D."/>
            <person name="Konstantinidis K.T."/>
            <person name="Eloe-Fadrosh E.A."/>
            <person name="Kyrpides N.C."/>
            <person name="Woyke T."/>
        </authorList>
    </citation>
    <scope>NUCLEOTIDE SEQUENCE</scope>
    <source>
        <strain evidence="3">GVMAG-M-3300001351-8</strain>
    </source>
</reference>
<keyword evidence="2" id="KW-0812">Transmembrane</keyword>
<protein>
    <submittedName>
        <fullName evidence="3">Uncharacterized protein</fullName>
    </submittedName>
</protein>
<proteinExistence type="predicted"/>
<feature type="region of interest" description="Disordered" evidence="1">
    <location>
        <begin position="78"/>
        <end position="119"/>
    </location>
</feature>
<organism evidence="3">
    <name type="scientific">viral metagenome</name>
    <dbReference type="NCBI Taxonomy" id="1070528"/>
    <lineage>
        <taxon>unclassified sequences</taxon>
        <taxon>metagenomes</taxon>
        <taxon>organismal metagenomes</taxon>
    </lineage>
</organism>
<evidence type="ECO:0000313" key="3">
    <source>
        <dbReference type="EMBL" id="QHT28559.1"/>
    </source>
</evidence>
<evidence type="ECO:0000256" key="1">
    <source>
        <dbReference type="SAM" id="MobiDB-lite"/>
    </source>
</evidence>
<feature type="transmembrane region" description="Helical" evidence="2">
    <location>
        <begin position="6"/>
        <end position="24"/>
    </location>
</feature>
<keyword evidence="2" id="KW-0472">Membrane</keyword>
<accession>A0A6C0EJT4</accession>
<name>A0A6C0EJT4_9ZZZZ</name>
<feature type="compositionally biased region" description="Acidic residues" evidence="1">
    <location>
        <begin position="98"/>
        <end position="114"/>
    </location>
</feature>
<dbReference type="EMBL" id="MN738863">
    <property type="protein sequence ID" value="QHT28559.1"/>
    <property type="molecule type" value="Genomic_DNA"/>
</dbReference>
<sequence length="187" mass="21211">MNINNIIAYFLIIIIISILCPKLTKNSSFFLISLIVIGYNITRNLPVSVAVSLFITYILVLLNNKSSLITENFKSKSKKSKGKKGKKERKRKKKKVVEEEEESEDGGESEEEGEEHTLDSKESFLQNYKSLSHAQSKGLNKDTRDLIKTQRSLIDTLNTMGPTLKDGKNVLDTFKNYFGKEGMDLKI</sequence>
<keyword evidence="2" id="KW-1133">Transmembrane helix</keyword>
<feature type="transmembrane region" description="Helical" evidence="2">
    <location>
        <begin position="45"/>
        <end position="62"/>
    </location>
</feature>